<accession>A0ABT2MKA0</accession>
<organism evidence="3 4">
    <name type="scientific">Laspinema palackyanum D2a</name>
    <dbReference type="NCBI Taxonomy" id="2953684"/>
    <lineage>
        <taxon>Bacteria</taxon>
        <taxon>Bacillati</taxon>
        <taxon>Cyanobacteriota</taxon>
        <taxon>Cyanophyceae</taxon>
        <taxon>Oscillatoriophycideae</taxon>
        <taxon>Oscillatoriales</taxon>
        <taxon>Laspinemataceae</taxon>
        <taxon>Laspinema</taxon>
        <taxon>Laspinema palackyanum</taxon>
    </lineage>
</organism>
<dbReference type="Proteomes" id="UP001525890">
    <property type="component" value="Unassembled WGS sequence"/>
</dbReference>
<dbReference type="EMBL" id="JAMXFF010000002">
    <property type="protein sequence ID" value="MCT7965170.1"/>
    <property type="molecule type" value="Genomic_DNA"/>
</dbReference>
<sequence>MKLWPLWIPYPISILRAAFVLGIFMAIAFPFVSTLSLDFVQISTQEDLEEFAIAAILATWFCFLALIPLIAYAHHWGKGFLEEEWRRRFPFFPGIESWWEGLCAPFVLSLGCSLGLGMYLVLDDFFPSHWDEFAIASGFIIGAMAYLYQLGILFKEWKDYRKKLKAERRAAKQKARAEAQAAREKAEREAQEARKKKKAQAQAAREAKLKKSKD</sequence>
<evidence type="ECO:0000313" key="4">
    <source>
        <dbReference type="Proteomes" id="UP001525890"/>
    </source>
</evidence>
<keyword evidence="2" id="KW-1133">Transmembrane helix</keyword>
<protein>
    <submittedName>
        <fullName evidence="3">Uncharacterized protein</fullName>
    </submittedName>
</protein>
<evidence type="ECO:0000256" key="2">
    <source>
        <dbReference type="SAM" id="Phobius"/>
    </source>
</evidence>
<proteinExistence type="predicted"/>
<feature type="region of interest" description="Disordered" evidence="1">
    <location>
        <begin position="175"/>
        <end position="214"/>
    </location>
</feature>
<feature type="transmembrane region" description="Helical" evidence="2">
    <location>
        <begin position="12"/>
        <end position="32"/>
    </location>
</feature>
<evidence type="ECO:0000256" key="1">
    <source>
        <dbReference type="SAM" id="MobiDB-lite"/>
    </source>
</evidence>
<feature type="compositionally biased region" description="Basic and acidic residues" evidence="1">
    <location>
        <begin position="205"/>
        <end position="214"/>
    </location>
</feature>
<comment type="caution">
    <text evidence="3">The sequence shown here is derived from an EMBL/GenBank/DDBJ whole genome shotgun (WGS) entry which is preliminary data.</text>
</comment>
<keyword evidence="2" id="KW-0812">Transmembrane</keyword>
<feature type="transmembrane region" description="Helical" evidence="2">
    <location>
        <begin position="98"/>
        <end position="121"/>
    </location>
</feature>
<keyword evidence="2" id="KW-0472">Membrane</keyword>
<dbReference type="RefSeq" id="WP_368004879.1">
    <property type="nucleotide sequence ID" value="NZ_JAMXFF010000002.1"/>
</dbReference>
<evidence type="ECO:0000313" key="3">
    <source>
        <dbReference type="EMBL" id="MCT7965170.1"/>
    </source>
</evidence>
<feature type="transmembrane region" description="Helical" evidence="2">
    <location>
        <begin position="52"/>
        <end position="77"/>
    </location>
</feature>
<feature type="transmembrane region" description="Helical" evidence="2">
    <location>
        <begin position="133"/>
        <end position="154"/>
    </location>
</feature>
<feature type="compositionally biased region" description="Basic and acidic residues" evidence="1">
    <location>
        <begin position="175"/>
        <end position="193"/>
    </location>
</feature>
<reference evidence="3 4" key="1">
    <citation type="journal article" date="2022" name="Front. Microbiol.">
        <title>High genomic differentiation and limited gene flow indicate recent cryptic speciation within the genus Laspinema (cyanobacteria).</title>
        <authorList>
            <person name="Stanojkovic A."/>
            <person name="Skoupy S."/>
            <person name="Skaloud P."/>
            <person name="Dvorak P."/>
        </authorList>
    </citation>
    <scope>NUCLEOTIDE SEQUENCE [LARGE SCALE GENOMIC DNA]</scope>
    <source>
        <strain evidence="3 4">D2a</strain>
    </source>
</reference>
<name>A0ABT2MKA0_9CYAN</name>
<gene>
    <name evidence="3" type="ORF">NG799_02330</name>
</gene>
<keyword evidence="4" id="KW-1185">Reference proteome</keyword>